<sequence>MEVADLKWPDELVEQAKHPFGAWWRRGNFRKLARVLPTEPERDLPATALRTARARTRWRHHTAAGLAPDGRVFTDLDVFHFAGGPGACRSLGLLAVPAAAKSSRWSCAFSAGGGYSEVGRHPREFRRHHPVPAIDRRGLVPRPPARRLRRDLAQFFRHHRPSNGAVRSAQCDEAL</sequence>
<dbReference type="RefSeq" id="WP_380639293.1">
    <property type="nucleotide sequence ID" value="NZ_JBHSQO010000033.1"/>
</dbReference>
<reference evidence="2" key="1">
    <citation type="journal article" date="2019" name="Int. J. Syst. Evol. Microbiol.">
        <title>The Global Catalogue of Microorganisms (GCM) 10K type strain sequencing project: providing services to taxonomists for standard genome sequencing and annotation.</title>
        <authorList>
            <consortium name="The Broad Institute Genomics Platform"/>
            <consortium name="The Broad Institute Genome Sequencing Center for Infectious Disease"/>
            <person name="Wu L."/>
            <person name="Ma J."/>
        </authorList>
    </citation>
    <scope>NUCLEOTIDE SEQUENCE [LARGE SCALE GENOMIC DNA]</scope>
    <source>
        <strain evidence="2">CGMCC 4.7246</strain>
    </source>
</reference>
<accession>A0ABW1PC33</accession>
<evidence type="ECO:0000313" key="2">
    <source>
        <dbReference type="Proteomes" id="UP001596220"/>
    </source>
</evidence>
<evidence type="ECO:0000313" key="1">
    <source>
        <dbReference type="EMBL" id="MFC6092756.1"/>
    </source>
</evidence>
<name>A0ABW1PC33_9PSEU</name>
<dbReference type="EMBL" id="JBHSQO010000033">
    <property type="protein sequence ID" value="MFC6092756.1"/>
    <property type="molecule type" value="Genomic_DNA"/>
</dbReference>
<dbReference type="Proteomes" id="UP001596220">
    <property type="component" value="Unassembled WGS sequence"/>
</dbReference>
<keyword evidence="2" id="KW-1185">Reference proteome</keyword>
<organism evidence="1 2">
    <name type="scientific">Saccharothrix lopnurensis</name>
    <dbReference type="NCBI Taxonomy" id="1670621"/>
    <lineage>
        <taxon>Bacteria</taxon>
        <taxon>Bacillati</taxon>
        <taxon>Actinomycetota</taxon>
        <taxon>Actinomycetes</taxon>
        <taxon>Pseudonocardiales</taxon>
        <taxon>Pseudonocardiaceae</taxon>
        <taxon>Saccharothrix</taxon>
    </lineage>
</organism>
<protein>
    <submittedName>
        <fullName evidence="1">Uncharacterized protein</fullName>
    </submittedName>
</protein>
<proteinExistence type="predicted"/>
<gene>
    <name evidence="1" type="ORF">ACFP3R_26075</name>
</gene>
<comment type="caution">
    <text evidence="1">The sequence shown here is derived from an EMBL/GenBank/DDBJ whole genome shotgun (WGS) entry which is preliminary data.</text>
</comment>